<dbReference type="WBParaSite" id="maker-unitig_30406-snap-gene-0.2-mRNA-1">
    <property type="protein sequence ID" value="maker-unitig_30406-snap-gene-0.2-mRNA-1"/>
    <property type="gene ID" value="maker-unitig_30406-snap-gene-0.2"/>
</dbReference>
<accession>A0A1I8FEV9</accession>
<feature type="region of interest" description="Disordered" evidence="1">
    <location>
        <begin position="177"/>
        <end position="290"/>
    </location>
</feature>
<dbReference type="Proteomes" id="UP000095280">
    <property type="component" value="Unplaced"/>
</dbReference>
<evidence type="ECO:0000313" key="2">
    <source>
        <dbReference type="Proteomes" id="UP000095280"/>
    </source>
</evidence>
<dbReference type="AlphaFoldDB" id="A0A1I8FEV9"/>
<keyword evidence="2" id="KW-1185">Reference proteome</keyword>
<reference evidence="3" key="1">
    <citation type="submission" date="2016-11" db="UniProtKB">
        <authorList>
            <consortium name="WormBaseParasite"/>
        </authorList>
    </citation>
    <scope>IDENTIFICATION</scope>
</reference>
<proteinExistence type="predicted"/>
<feature type="region of interest" description="Disordered" evidence="1">
    <location>
        <begin position="100"/>
        <end position="155"/>
    </location>
</feature>
<feature type="compositionally biased region" description="Pro residues" evidence="1">
    <location>
        <begin position="114"/>
        <end position="123"/>
    </location>
</feature>
<evidence type="ECO:0000313" key="3">
    <source>
        <dbReference type="WBParaSite" id="maker-unitig_30406-snap-gene-0.2-mRNA-1"/>
    </source>
</evidence>
<feature type="compositionally biased region" description="Low complexity" evidence="1">
    <location>
        <begin position="224"/>
        <end position="252"/>
    </location>
</feature>
<sequence>MSLIWNSALFRDTPLDKQWPACCNSGCQIWLPGCSASGLGAGAQWKRGAGGYAKLKGPARRPVGHHAIANTTNERVRRWRPGAERPLGRLWAELEPSQLAVGGEPARRRLGRQSPPPLPPGPKPAVGRSFGTGGGSRGQPSPAGSANTRGSRLCRSASQAVAADFDGRSRYRPIKPAAIGSRRLVGHGTPLQLPPKPQHQQTAVSAAPLPPPPPAKQATNVRSAEAAATPATAVSAAAAAATATPRSRQQTCRSRRSRNQPMPSSTQPPTLPHEAPVLNRIRTKDRRAATTAAAAAAADISEAASAAPITKQ</sequence>
<organism evidence="2 3">
    <name type="scientific">Macrostomum lignano</name>
    <dbReference type="NCBI Taxonomy" id="282301"/>
    <lineage>
        <taxon>Eukaryota</taxon>
        <taxon>Metazoa</taxon>
        <taxon>Spiralia</taxon>
        <taxon>Lophotrochozoa</taxon>
        <taxon>Platyhelminthes</taxon>
        <taxon>Rhabditophora</taxon>
        <taxon>Macrostomorpha</taxon>
        <taxon>Macrostomida</taxon>
        <taxon>Macrostomidae</taxon>
        <taxon>Macrostomum</taxon>
    </lineage>
</organism>
<name>A0A1I8FEV9_9PLAT</name>
<evidence type="ECO:0000256" key="1">
    <source>
        <dbReference type="SAM" id="MobiDB-lite"/>
    </source>
</evidence>
<protein>
    <submittedName>
        <fullName evidence="3">Uncharacterized protein</fullName>
    </submittedName>
</protein>